<feature type="signal peptide" evidence="1">
    <location>
        <begin position="1"/>
        <end position="20"/>
    </location>
</feature>
<dbReference type="RefSeq" id="WP_085515222.1">
    <property type="nucleotide sequence ID" value="NZ_FXAW01000001.1"/>
</dbReference>
<keyword evidence="3" id="KW-1185">Reference proteome</keyword>
<sequence>MIKKLTLSFLALTLVFQVCGQELLSPSFTYSHKKTSYVTLKDGSEITGTLKDLDRKKGLIKQVKIEKEDGDKVKLKPEDIKSMYLPQSGLDKVSQAMDAATDAQKWNNEQMNQDLLDDGYVYFENADVYYKKKKKMELLMQLLNPHFSKEIKVYHDPMAKQSMGVGIGGVTLAGGLEKSYFIMTEGDEAAYKLKKKDYDDEYEVMWKGCDDLLNSEERAWRDLGKHVVEFSECQ</sequence>
<dbReference type="EMBL" id="FXAW01000001">
    <property type="protein sequence ID" value="SMG09344.1"/>
    <property type="molecule type" value="Genomic_DNA"/>
</dbReference>
<evidence type="ECO:0008006" key="4">
    <source>
        <dbReference type="Google" id="ProtNLM"/>
    </source>
</evidence>
<dbReference type="STRING" id="1028.SAMN05661096_00201"/>
<protein>
    <recommendedName>
        <fullName evidence="4">DUF4412 domain-containing protein</fullName>
    </recommendedName>
</protein>
<feature type="chain" id="PRO_5013095450" description="DUF4412 domain-containing protein" evidence="1">
    <location>
        <begin position="21"/>
        <end position="234"/>
    </location>
</feature>
<evidence type="ECO:0000313" key="3">
    <source>
        <dbReference type="Proteomes" id="UP000193804"/>
    </source>
</evidence>
<evidence type="ECO:0000313" key="2">
    <source>
        <dbReference type="EMBL" id="SMG09344.1"/>
    </source>
</evidence>
<name>A0A1X7I5I8_9BACT</name>
<keyword evidence="1" id="KW-0732">Signal</keyword>
<dbReference type="AlphaFoldDB" id="A0A1X7I5I8"/>
<dbReference type="Proteomes" id="UP000193804">
    <property type="component" value="Unassembled WGS sequence"/>
</dbReference>
<gene>
    <name evidence="2" type="ORF">SAMN05661096_00201</name>
</gene>
<dbReference type="OrthoDB" id="821652at2"/>
<evidence type="ECO:0000256" key="1">
    <source>
        <dbReference type="SAM" id="SignalP"/>
    </source>
</evidence>
<organism evidence="2 3">
    <name type="scientific">Marivirga sericea</name>
    <dbReference type="NCBI Taxonomy" id="1028"/>
    <lineage>
        <taxon>Bacteria</taxon>
        <taxon>Pseudomonadati</taxon>
        <taxon>Bacteroidota</taxon>
        <taxon>Cytophagia</taxon>
        <taxon>Cytophagales</taxon>
        <taxon>Marivirgaceae</taxon>
        <taxon>Marivirga</taxon>
    </lineage>
</organism>
<accession>A0A1X7I5I8</accession>
<proteinExistence type="predicted"/>
<reference evidence="3" key="1">
    <citation type="submission" date="2017-04" db="EMBL/GenBank/DDBJ databases">
        <authorList>
            <person name="Varghese N."/>
            <person name="Submissions S."/>
        </authorList>
    </citation>
    <scope>NUCLEOTIDE SEQUENCE [LARGE SCALE GENOMIC DNA]</scope>
    <source>
        <strain evidence="3">DSM 4125</strain>
    </source>
</reference>